<name>A0AAQ4EGT1_AMBAM</name>
<proteinExistence type="predicted"/>
<feature type="compositionally biased region" description="Basic and acidic residues" evidence="1">
    <location>
        <begin position="38"/>
        <end position="52"/>
    </location>
</feature>
<evidence type="ECO:0000313" key="2">
    <source>
        <dbReference type="EMBL" id="KAK8773874.1"/>
    </source>
</evidence>
<dbReference type="Proteomes" id="UP001321473">
    <property type="component" value="Unassembled WGS sequence"/>
</dbReference>
<sequence>MTYGKGRTYIRTLELADAPDYTSCGEKRVCVRGLCEYDSKGRGNRTQKRETPRPPVTPKPTYRTTTRWSIWNWYNRRNRRN</sequence>
<reference evidence="2 3" key="1">
    <citation type="journal article" date="2023" name="Arcadia Sci">
        <title>De novo assembly of a long-read Amblyomma americanum tick genome.</title>
        <authorList>
            <person name="Chou S."/>
            <person name="Poskanzer K.E."/>
            <person name="Rollins M."/>
            <person name="Thuy-Boun P.S."/>
        </authorList>
    </citation>
    <scope>NUCLEOTIDE SEQUENCE [LARGE SCALE GENOMIC DNA]</scope>
    <source>
        <strain evidence="2">F_SG_1</strain>
        <tissue evidence="2">Salivary glands</tissue>
    </source>
</reference>
<evidence type="ECO:0000313" key="3">
    <source>
        <dbReference type="Proteomes" id="UP001321473"/>
    </source>
</evidence>
<organism evidence="2 3">
    <name type="scientific">Amblyomma americanum</name>
    <name type="common">Lone star tick</name>
    <dbReference type="NCBI Taxonomy" id="6943"/>
    <lineage>
        <taxon>Eukaryota</taxon>
        <taxon>Metazoa</taxon>
        <taxon>Ecdysozoa</taxon>
        <taxon>Arthropoda</taxon>
        <taxon>Chelicerata</taxon>
        <taxon>Arachnida</taxon>
        <taxon>Acari</taxon>
        <taxon>Parasitiformes</taxon>
        <taxon>Ixodida</taxon>
        <taxon>Ixodoidea</taxon>
        <taxon>Ixodidae</taxon>
        <taxon>Amblyomminae</taxon>
        <taxon>Amblyomma</taxon>
    </lineage>
</organism>
<protein>
    <submittedName>
        <fullName evidence="2">Uncharacterized protein</fullName>
    </submittedName>
</protein>
<comment type="caution">
    <text evidence="2">The sequence shown here is derived from an EMBL/GenBank/DDBJ whole genome shotgun (WGS) entry which is preliminary data.</text>
</comment>
<dbReference type="AlphaFoldDB" id="A0AAQ4EGT1"/>
<keyword evidence="3" id="KW-1185">Reference proteome</keyword>
<accession>A0AAQ4EGT1</accession>
<dbReference type="EMBL" id="JARKHS020016184">
    <property type="protein sequence ID" value="KAK8773874.1"/>
    <property type="molecule type" value="Genomic_DNA"/>
</dbReference>
<evidence type="ECO:0000256" key="1">
    <source>
        <dbReference type="SAM" id="MobiDB-lite"/>
    </source>
</evidence>
<feature type="region of interest" description="Disordered" evidence="1">
    <location>
        <begin position="38"/>
        <end position="62"/>
    </location>
</feature>
<gene>
    <name evidence="2" type="ORF">V5799_011595</name>
</gene>